<name>A0A6G3WZD2_9ACTN</name>
<dbReference type="EMBL" id="JAAGMN010003300">
    <property type="protein sequence ID" value="NEE10896.1"/>
    <property type="molecule type" value="Genomic_DNA"/>
</dbReference>
<dbReference type="Gene3D" id="1.25.40.10">
    <property type="entry name" value="Tetratricopeptide repeat domain"/>
    <property type="match status" value="1"/>
</dbReference>
<feature type="non-terminal residue" evidence="2">
    <location>
        <position position="1"/>
    </location>
</feature>
<evidence type="ECO:0000256" key="1">
    <source>
        <dbReference type="SAM" id="MobiDB-lite"/>
    </source>
</evidence>
<dbReference type="SUPFAM" id="SSF48452">
    <property type="entry name" value="TPR-like"/>
    <property type="match status" value="1"/>
</dbReference>
<dbReference type="AlphaFoldDB" id="A0A6G3WZD2"/>
<comment type="caution">
    <text evidence="2">The sequence shown here is derived from an EMBL/GenBank/DDBJ whole genome shotgun (WGS) entry which is preliminary data.</text>
</comment>
<evidence type="ECO:0000313" key="2">
    <source>
        <dbReference type="EMBL" id="NEE10896.1"/>
    </source>
</evidence>
<accession>A0A6G3WZD2</accession>
<organism evidence="2">
    <name type="scientific">Streptomyces sp. SID7499</name>
    <dbReference type="NCBI Taxonomy" id="2706086"/>
    <lineage>
        <taxon>Bacteria</taxon>
        <taxon>Bacillati</taxon>
        <taxon>Actinomycetota</taxon>
        <taxon>Actinomycetes</taxon>
        <taxon>Kitasatosporales</taxon>
        <taxon>Streptomycetaceae</taxon>
        <taxon>Streptomyces</taxon>
    </lineage>
</organism>
<dbReference type="InterPro" id="IPR011990">
    <property type="entry name" value="TPR-like_helical_dom_sf"/>
</dbReference>
<reference evidence="2" key="1">
    <citation type="submission" date="2020-01" db="EMBL/GenBank/DDBJ databases">
        <title>Insect and environment-associated Actinomycetes.</title>
        <authorList>
            <person name="Currrie C."/>
            <person name="Chevrette M."/>
            <person name="Carlson C."/>
            <person name="Stubbendieck R."/>
            <person name="Wendt-Pienkowski E."/>
        </authorList>
    </citation>
    <scope>NUCLEOTIDE SEQUENCE</scope>
    <source>
        <strain evidence="2">SID7499</strain>
    </source>
</reference>
<proteinExistence type="predicted"/>
<feature type="region of interest" description="Disordered" evidence="1">
    <location>
        <begin position="27"/>
        <end position="69"/>
    </location>
</feature>
<protein>
    <submittedName>
        <fullName evidence="2">Uncharacterized protein</fullName>
    </submittedName>
</protein>
<gene>
    <name evidence="2" type="ORF">G3M58_31100</name>
</gene>
<sequence>RQLLAEELGIDPSSALCELHADILRQEPALGPPERSPVRAQHAGTSPSVPQTLPYDVPDFSGRASELER</sequence>
<feature type="non-terminal residue" evidence="2">
    <location>
        <position position="69"/>
    </location>
</feature>